<dbReference type="Pfam" id="PF12849">
    <property type="entry name" value="PBP_like_2"/>
    <property type="match status" value="1"/>
</dbReference>
<dbReference type="InterPro" id="IPR050811">
    <property type="entry name" value="Phosphate_ABC_transporter"/>
</dbReference>
<dbReference type="EMBL" id="LN829119">
    <property type="protein sequence ID" value="CPR22236.1"/>
    <property type="molecule type" value="Genomic_DNA"/>
</dbReference>
<dbReference type="AlphaFoldDB" id="A0A0D6JJW1"/>
<dbReference type="PANTHER" id="PTHR30570:SF1">
    <property type="entry name" value="PHOSPHATE-BINDING PROTEIN PSTS"/>
    <property type="match status" value="1"/>
</dbReference>
<keyword evidence="6" id="KW-1185">Reference proteome</keyword>
<dbReference type="CDD" id="cd07185">
    <property type="entry name" value="OmpA_C-like"/>
    <property type="match status" value="1"/>
</dbReference>
<dbReference type="InterPro" id="IPR024370">
    <property type="entry name" value="PBP_domain"/>
</dbReference>
<feature type="domain" description="OmpA-like" evidence="4">
    <location>
        <begin position="479"/>
        <end position="593"/>
    </location>
</feature>
<keyword evidence="2" id="KW-0472">Membrane</keyword>
<evidence type="ECO:0000259" key="4">
    <source>
        <dbReference type="PROSITE" id="PS51123"/>
    </source>
</evidence>
<dbReference type="SUPFAM" id="SSF53850">
    <property type="entry name" value="Periplasmic binding protein-like II"/>
    <property type="match status" value="1"/>
</dbReference>
<evidence type="ECO:0000256" key="1">
    <source>
        <dbReference type="ARBA" id="ARBA00022729"/>
    </source>
</evidence>
<dbReference type="KEGG" id="fiy:BN1229_v1_3669"/>
<gene>
    <name evidence="5" type="ORF">YBN1229_v1_3669</name>
</gene>
<dbReference type="KEGG" id="fil:BN1229_v1_3675"/>
<dbReference type="Pfam" id="PF00691">
    <property type="entry name" value="OmpA"/>
    <property type="match status" value="1"/>
</dbReference>
<dbReference type="Gene3D" id="3.40.190.10">
    <property type="entry name" value="Periplasmic binding protein-like II"/>
    <property type="match status" value="2"/>
</dbReference>
<accession>A0A0D6JJW1</accession>
<dbReference type="InterPro" id="IPR006665">
    <property type="entry name" value="OmpA-like"/>
</dbReference>
<dbReference type="PANTHER" id="PTHR30570">
    <property type="entry name" value="PERIPLASMIC PHOSPHATE BINDING COMPONENT OF PHOSPHATE ABC TRANSPORTER"/>
    <property type="match status" value="1"/>
</dbReference>
<dbReference type="GO" id="GO:0016020">
    <property type="term" value="C:membrane"/>
    <property type="evidence" value="ECO:0007669"/>
    <property type="project" value="UniProtKB-UniRule"/>
</dbReference>
<dbReference type="PROSITE" id="PS51123">
    <property type="entry name" value="OMPA_2"/>
    <property type="match status" value="1"/>
</dbReference>
<reference evidence="6" key="1">
    <citation type="submission" date="2015-02" db="EMBL/GenBank/DDBJ databases">
        <authorList>
            <person name="Chooi Y.-H."/>
        </authorList>
    </citation>
    <scope>NUCLEOTIDE SEQUENCE [LARGE SCALE GENOMIC DNA]</scope>
    <source>
        <strain evidence="6">strain Y</strain>
    </source>
</reference>
<dbReference type="OrthoDB" id="9790048at2"/>
<keyword evidence="1 3" id="KW-0732">Signal</keyword>
<dbReference type="Proteomes" id="UP000033187">
    <property type="component" value="Chromosome 1"/>
</dbReference>
<proteinExistence type="predicted"/>
<sequence>MMPFRIPASIAACLLLGLSALSAHAGSFRATLTSGVEVVGDIVDFHDGYYDFQVGETLKRIKVEDVSGLSLVELTAARTGDRPSGDNVVPAFTLEKSSGQPVAGQIVQFQDGYYTVATATGTVQVPVSEVTKIALAWQEASEPKIAEPSVAKLSGTLRIRATAEGVERVVPEILQFYAKASGQTGKWSPRQADGSRIYNVEFSGEREGLRIELQADDPISAVAAVLAGNSDIAILSAELTTEELAAVAATVPGGVIRSRSAAVGSQEAAPAKIAIELTRLGPSGAVVIVNADNPIEKLSYDQVSGIFSGKITDWSQLGGPHRRIRVHSLAQHSGLKSIAKRTVLKGGDLMLSAYQVDTLSELAEIVSTDPTAIGLTEAASVGNTKALKIVDQCGTARAPDEFTLKLHSYPLSDTYAVYSLPDANSQTKEFRNFLKADLTQSFLKSRGLPNDRVVAVRSPGLSINTEVGAGTSATNAANKQDAIERVSTVFGFASGSVTPMDGSEKKVDGLKTFLDDRDGEKRRIAVVGFSDAIGTLDQNIAVSSARARSIQSLLSQHGIKAEKILALGPMFPIACEVNPGGAELNRRVEIWLY</sequence>
<dbReference type="SUPFAM" id="SSF103088">
    <property type="entry name" value="OmpA-like"/>
    <property type="match status" value="1"/>
</dbReference>
<feature type="signal peptide" evidence="3">
    <location>
        <begin position="1"/>
        <end position="25"/>
    </location>
</feature>
<dbReference type="RefSeq" id="WP_046479350.1">
    <property type="nucleotide sequence ID" value="NZ_LN829118.1"/>
</dbReference>
<evidence type="ECO:0000256" key="3">
    <source>
        <dbReference type="SAM" id="SignalP"/>
    </source>
</evidence>
<organism evidence="5 6">
    <name type="scientific">Candidatus Filomicrobium marinum</name>
    <dbReference type="NCBI Taxonomy" id="1608628"/>
    <lineage>
        <taxon>Bacteria</taxon>
        <taxon>Pseudomonadati</taxon>
        <taxon>Pseudomonadota</taxon>
        <taxon>Alphaproteobacteria</taxon>
        <taxon>Hyphomicrobiales</taxon>
        <taxon>Hyphomicrobiaceae</taxon>
        <taxon>Filomicrobium</taxon>
    </lineage>
</organism>
<dbReference type="InterPro" id="IPR036737">
    <property type="entry name" value="OmpA-like_sf"/>
</dbReference>
<dbReference type="Gene3D" id="3.30.1330.60">
    <property type="entry name" value="OmpA-like domain"/>
    <property type="match status" value="1"/>
</dbReference>
<protein>
    <recommendedName>
        <fullName evidence="4">OmpA-like domain-containing protein</fullName>
    </recommendedName>
</protein>
<name>A0A0D6JJW1_9HYPH</name>
<evidence type="ECO:0000313" key="6">
    <source>
        <dbReference type="Proteomes" id="UP000033187"/>
    </source>
</evidence>
<evidence type="ECO:0000313" key="5">
    <source>
        <dbReference type="EMBL" id="CPR22236.1"/>
    </source>
</evidence>
<feature type="chain" id="PRO_5002306449" description="OmpA-like domain-containing protein" evidence="3">
    <location>
        <begin position="26"/>
        <end position="593"/>
    </location>
</feature>
<evidence type="ECO:0000256" key="2">
    <source>
        <dbReference type="PROSITE-ProRule" id="PRU00473"/>
    </source>
</evidence>